<evidence type="ECO:0000256" key="5">
    <source>
        <dbReference type="HAMAP-Rule" id="MF_00010"/>
    </source>
</evidence>
<dbReference type="KEGG" id="asz:ASN_2683"/>
<proteinExistence type="inferred from homology"/>
<gene>
    <name evidence="6" type="ORF">ASN_2683</name>
</gene>
<dbReference type="RefSeq" id="WP_058988344.1">
    <property type="nucleotide sequence ID" value="NZ_LN606600.1"/>
</dbReference>
<comment type="similarity">
    <text evidence="5">Belongs to the UPF0060 family.</text>
</comment>
<dbReference type="SUPFAM" id="SSF103481">
    <property type="entry name" value="Multidrug resistance efflux transporter EmrE"/>
    <property type="match status" value="1"/>
</dbReference>
<protein>
    <submittedName>
        <fullName evidence="6">Uncharacterized protein</fullName>
    </submittedName>
</protein>
<dbReference type="PANTHER" id="PTHR36116">
    <property type="entry name" value="UPF0060 MEMBRANE PROTEIN YNFA"/>
    <property type="match status" value="1"/>
</dbReference>
<sequence>MLLLKPLVIYLAAGFAEIAGCFAVWLWLKEGRSVWLLVPGLLSLILFATLLTRIDSDSAGRAYAAYGGVYITASLLWMRLVEGRSPDRWEILGALICLGGALMILLAPRSA</sequence>
<dbReference type="InterPro" id="IPR037185">
    <property type="entry name" value="EmrE-like"/>
</dbReference>
<keyword evidence="2 5" id="KW-0812">Transmembrane</keyword>
<dbReference type="NCBIfam" id="NF002586">
    <property type="entry name" value="PRK02237.1"/>
    <property type="match status" value="1"/>
</dbReference>
<keyword evidence="7" id="KW-1185">Reference proteome</keyword>
<evidence type="ECO:0000313" key="6">
    <source>
        <dbReference type="EMBL" id="CEF41958.1"/>
    </source>
</evidence>
<evidence type="ECO:0000256" key="4">
    <source>
        <dbReference type="ARBA" id="ARBA00023136"/>
    </source>
</evidence>
<dbReference type="GeneID" id="34783665"/>
<evidence type="ECO:0000256" key="2">
    <source>
        <dbReference type="ARBA" id="ARBA00022692"/>
    </source>
</evidence>
<dbReference type="Proteomes" id="UP000056109">
    <property type="component" value="Chromosome I"/>
</dbReference>
<evidence type="ECO:0000313" key="7">
    <source>
        <dbReference type="Proteomes" id="UP000056109"/>
    </source>
</evidence>
<comment type="subcellular location">
    <subcellularLocation>
        <location evidence="5">Cell membrane</location>
        <topology evidence="5">Multi-pass membrane protein</topology>
    </subcellularLocation>
</comment>
<organism evidence="6 7">
    <name type="scientific">Acetobacter senegalensis</name>
    <dbReference type="NCBI Taxonomy" id="446692"/>
    <lineage>
        <taxon>Bacteria</taxon>
        <taxon>Pseudomonadati</taxon>
        <taxon>Pseudomonadota</taxon>
        <taxon>Alphaproteobacteria</taxon>
        <taxon>Acetobacterales</taxon>
        <taxon>Acetobacteraceae</taxon>
        <taxon>Acetobacter</taxon>
    </lineage>
</organism>
<dbReference type="PATRIC" id="fig|446692.3.peg.2807"/>
<feature type="transmembrane region" description="Helical" evidence="5">
    <location>
        <begin position="91"/>
        <end position="108"/>
    </location>
</feature>
<dbReference type="InterPro" id="IPR003844">
    <property type="entry name" value="UPF0060"/>
</dbReference>
<dbReference type="PANTHER" id="PTHR36116:SF1">
    <property type="entry name" value="UPF0060 MEMBRANE PROTEIN YNFA"/>
    <property type="match status" value="1"/>
</dbReference>
<keyword evidence="4 5" id="KW-0472">Membrane</keyword>
<keyword evidence="1 5" id="KW-1003">Cell membrane</keyword>
<feature type="transmembrane region" description="Helical" evidence="5">
    <location>
        <begin position="34"/>
        <end position="51"/>
    </location>
</feature>
<name>A0A0U5EY44_9PROT</name>
<accession>A0A0U5EY44</accession>
<dbReference type="EMBL" id="LN606600">
    <property type="protein sequence ID" value="CEF41958.1"/>
    <property type="molecule type" value="Genomic_DNA"/>
</dbReference>
<dbReference type="HAMAP" id="MF_00010">
    <property type="entry name" value="UPF0060"/>
    <property type="match status" value="1"/>
</dbReference>
<dbReference type="Pfam" id="PF02694">
    <property type="entry name" value="UPF0060"/>
    <property type="match status" value="1"/>
</dbReference>
<evidence type="ECO:0000256" key="1">
    <source>
        <dbReference type="ARBA" id="ARBA00022475"/>
    </source>
</evidence>
<dbReference type="AlphaFoldDB" id="A0A0U5EY44"/>
<feature type="transmembrane region" description="Helical" evidence="5">
    <location>
        <begin position="63"/>
        <end position="79"/>
    </location>
</feature>
<keyword evidence="3 5" id="KW-1133">Transmembrane helix</keyword>
<feature type="transmembrane region" description="Helical" evidence="5">
    <location>
        <begin position="7"/>
        <end position="28"/>
    </location>
</feature>
<dbReference type="GO" id="GO:0005886">
    <property type="term" value="C:plasma membrane"/>
    <property type="evidence" value="ECO:0007669"/>
    <property type="project" value="UniProtKB-SubCell"/>
</dbReference>
<reference evidence="7" key="1">
    <citation type="submission" date="2014-09" db="EMBL/GenBank/DDBJ databases">
        <authorList>
            <person name="Illeghems K.G."/>
        </authorList>
    </citation>
    <scope>NUCLEOTIDE SEQUENCE [LARGE SCALE GENOMIC DNA]</scope>
    <source>
        <strain evidence="7">108B</strain>
    </source>
</reference>
<evidence type="ECO:0000256" key="3">
    <source>
        <dbReference type="ARBA" id="ARBA00022989"/>
    </source>
</evidence>